<evidence type="ECO:0000256" key="4">
    <source>
        <dbReference type="ARBA" id="ARBA00022801"/>
    </source>
</evidence>
<comment type="similarity">
    <text evidence="1">Belongs to the peptidase C15 family.</text>
</comment>
<dbReference type="InterPro" id="IPR016125">
    <property type="entry name" value="Peptidase_C15-like"/>
</dbReference>
<dbReference type="PIRSF" id="PIRSF015592">
    <property type="entry name" value="Prld-crbxl_pptds"/>
    <property type="match status" value="1"/>
</dbReference>
<dbReference type="Pfam" id="PF01470">
    <property type="entry name" value="Peptidase_C15"/>
    <property type="match status" value="1"/>
</dbReference>
<evidence type="ECO:0000256" key="5">
    <source>
        <dbReference type="ARBA" id="ARBA00022807"/>
    </source>
</evidence>
<dbReference type="Proteomes" id="UP000633136">
    <property type="component" value="Unassembled WGS sequence"/>
</dbReference>
<name>A0A917AQW0_9MICC</name>
<proteinExistence type="inferred from homology"/>
<dbReference type="PROSITE" id="PS01334">
    <property type="entry name" value="PYRASE_CYS"/>
    <property type="match status" value="1"/>
</dbReference>
<dbReference type="EMBL" id="BMIS01000004">
    <property type="protein sequence ID" value="GGE67037.1"/>
    <property type="molecule type" value="Genomic_DNA"/>
</dbReference>
<reference evidence="7" key="2">
    <citation type="submission" date="2020-09" db="EMBL/GenBank/DDBJ databases">
        <authorList>
            <person name="Sun Q."/>
            <person name="Zhou Y."/>
        </authorList>
    </citation>
    <scope>NUCLEOTIDE SEQUENCE</scope>
    <source>
        <strain evidence="7">CGMCC 1.15388</strain>
    </source>
</reference>
<organism evidence="7 8">
    <name type="scientific">Nesterenkonia cremea</name>
    <dbReference type="NCBI Taxonomy" id="1882340"/>
    <lineage>
        <taxon>Bacteria</taxon>
        <taxon>Bacillati</taxon>
        <taxon>Actinomycetota</taxon>
        <taxon>Actinomycetes</taxon>
        <taxon>Micrococcales</taxon>
        <taxon>Micrococcaceae</taxon>
        <taxon>Nesterenkonia</taxon>
    </lineage>
</organism>
<reference evidence="7" key="1">
    <citation type="journal article" date="2014" name="Int. J. Syst. Evol. Microbiol.">
        <title>Complete genome sequence of Corynebacterium casei LMG S-19264T (=DSM 44701T), isolated from a smear-ripened cheese.</title>
        <authorList>
            <consortium name="US DOE Joint Genome Institute (JGI-PGF)"/>
            <person name="Walter F."/>
            <person name="Albersmeier A."/>
            <person name="Kalinowski J."/>
            <person name="Ruckert C."/>
        </authorList>
    </citation>
    <scope>NUCLEOTIDE SEQUENCE</scope>
    <source>
        <strain evidence="7">CGMCC 1.15388</strain>
    </source>
</reference>
<protein>
    <recommendedName>
        <fullName evidence="6">Pyroglutamyl-peptidase I</fullName>
        <ecNumber evidence="6">3.4.19.3</ecNumber>
    </recommendedName>
</protein>
<evidence type="ECO:0000256" key="2">
    <source>
        <dbReference type="ARBA" id="ARBA00022490"/>
    </source>
</evidence>
<dbReference type="AlphaFoldDB" id="A0A917AQW0"/>
<dbReference type="GO" id="GO:0016920">
    <property type="term" value="F:pyroglutamyl-peptidase activity"/>
    <property type="evidence" value="ECO:0007669"/>
    <property type="project" value="UniProtKB-EC"/>
</dbReference>
<dbReference type="EC" id="3.4.19.3" evidence="6"/>
<evidence type="ECO:0000256" key="3">
    <source>
        <dbReference type="ARBA" id="ARBA00022670"/>
    </source>
</evidence>
<evidence type="ECO:0000256" key="1">
    <source>
        <dbReference type="ARBA" id="ARBA00006641"/>
    </source>
</evidence>
<keyword evidence="4" id="KW-0378">Hydrolase</keyword>
<dbReference type="PRINTS" id="PR00706">
    <property type="entry name" value="PYROGLUPTASE"/>
</dbReference>
<feature type="active site" evidence="6">
    <location>
        <position position="142"/>
    </location>
</feature>
<gene>
    <name evidence="7" type="primary">pcp</name>
    <name evidence="7" type="ORF">GCM10011401_12980</name>
</gene>
<keyword evidence="5" id="KW-0788">Thiol protease</keyword>
<dbReference type="PANTHER" id="PTHR23402">
    <property type="entry name" value="PROTEASE FAMILY C15 PYROGLUTAMYL-PEPTIDASE I-RELATED"/>
    <property type="match status" value="1"/>
</dbReference>
<evidence type="ECO:0000256" key="6">
    <source>
        <dbReference type="PROSITE-ProRule" id="PRU10077"/>
    </source>
</evidence>
<dbReference type="PANTHER" id="PTHR23402:SF1">
    <property type="entry name" value="PYROGLUTAMYL-PEPTIDASE I"/>
    <property type="match status" value="1"/>
</dbReference>
<dbReference type="InterPro" id="IPR033694">
    <property type="entry name" value="PGPEP1_Cys_AS"/>
</dbReference>
<dbReference type="SUPFAM" id="SSF53182">
    <property type="entry name" value="Pyrrolidone carboxyl peptidase (pyroglutamate aminopeptidase)"/>
    <property type="match status" value="1"/>
</dbReference>
<comment type="catalytic activity">
    <reaction evidence="6">
        <text>Release of an N-terminal pyroglutamyl group from a polypeptide, the second amino acid generally not being Pro.</text>
        <dbReference type="EC" id="3.4.19.3"/>
    </reaction>
</comment>
<dbReference type="Gene3D" id="3.40.630.20">
    <property type="entry name" value="Peptidase C15, pyroglutamyl peptidase I-like"/>
    <property type="match status" value="1"/>
</dbReference>
<keyword evidence="3" id="KW-0645">Protease</keyword>
<sequence>MKRVLLSGFEPFGGMSHNSSWDVVEQTAATITGAEVHTVLLPVEFRRAAELLVQRIGEVEPDVVIAVGLAAGTGTLRLERVGINLCDARIPDNSGAQPVDEPIDAEGQGALFSTLRLKAAYARIVEEQIPVQLSLSAGTFVCNDVLYSLLAAAAYADSPTPAGFVHLPDLRTEDAPLAEDQAVRALDILIEESLSSAPDAALADGALH</sequence>
<keyword evidence="8" id="KW-1185">Reference proteome</keyword>
<dbReference type="InterPro" id="IPR036440">
    <property type="entry name" value="Peptidase_C15-like_sf"/>
</dbReference>
<comment type="caution">
    <text evidence="7">The sequence shown here is derived from an EMBL/GenBank/DDBJ whole genome shotgun (WGS) entry which is preliminary data.</text>
</comment>
<keyword evidence="2" id="KW-0963">Cytoplasm</keyword>
<dbReference type="CDD" id="cd00501">
    <property type="entry name" value="Peptidase_C15"/>
    <property type="match status" value="1"/>
</dbReference>
<evidence type="ECO:0000313" key="8">
    <source>
        <dbReference type="Proteomes" id="UP000633136"/>
    </source>
</evidence>
<accession>A0A917AQW0</accession>
<dbReference type="GO" id="GO:0005829">
    <property type="term" value="C:cytosol"/>
    <property type="evidence" value="ECO:0007669"/>
    <property type="project" value="InterPro"/>
</dbReference>
<dbReference type="InterPro" id="IPR000816">
    <property type="entry name" value="Peptidase_C15"/>
</dbReference>
<dbReference type="GO" id="GO:0006508">
    <property type="term" value="P:proteolysis"/>
    <property type="evidence" value="ECO:0007669"/>
    <property type="project" value="UniProtKB-KW"/>
</dbReference>
<evidence type="ECO:0000313" key="7">
    <source>
        <dbReference type="EMBL" id="GGE67037.1"/>
    </source>
</evidence>